<dbReference type="InterPro" id="IPR051217">
    <property type="entry name" value="Insect_Cuticle_Struc_Prot"/>
</dbReference>
<reference evidence="5 6" key="1">
    <citation type="journal article" date="2019" name="Commun. Biol.">
        <title>The bagworm genome reveals a unique fibroin gene that provides high tensile strength.</title>
        <authorList>
            <person name="Kono N."/>
            <person name="Nakamura H."/>
            <person name="Ohtoshi R."/>
            <person name="Tomita M."/>
            <person name="Numata K."/>
            <person name="Arakawa K."/>
        </authorList>
    </citation>
    <scope>NUCLEOTIDE SEQUENCE [LARGE SCALE GENOMIC DNA]</scope>
</reference>
<accession>A0A4C1WR33</accession>
<dbReference type="GO" id="GO:0031012">
    <property type="term" value="C:extracellular matrix"/>
    <property type="evidence" value="ECO:0007669"/>
    <property type="project" value="TreeGrafter"/>
</dbReference>
<proteinExistence type="predicted"/>
<keyword evidence="1 3" id="KW-0193">Cuticle</keyword>
<keyword evidence="6" id="KW-1185">Reference proteome</keyword>
<feature type="region of interest" description="Disordered" evidence="4">
    <location>
        <begin position="1"/>
        <end position="28"/>
    </location>
</feature>
<organism evidence="5 6">
    <name type="scientific">Eumeta variegata</name>
    <name type="common">Bagworm moth</name>
    <name type="synonym">Eumeta japonica</name>
    <dbReference type="NCBI Taxonomy" id="151549"/>
    <lineage>
        <taxon>Eukaryota</taxon>
        <taxon>Metazoa</taxon>
        <taxon>Ecdysozoa</taxon>
        <taxon>Arthropoda</taxon>
        <taxon>Hexapoda</taxon>
        <taxon>Insecta</taxon>
        <taxon>Pterygota</taxon>
        <taxon>Neoptera</taxon>
        <taxon>Endopterygota</taxon>
        <taxon>Lepidoptera</taxon>
        <taxon>Glossata</taxon>
        <taxon>Ditrysia</taxon>
        <taxon>Tineoidea</taxon>
        <taxon>Psychidae</taxon>
        <taxon>Oiketicinae</taxon>
        <taxon>Eumeta</taxon>
    </lineage>
</organism>
<dbReference type="STRING" id="151549.A0A4C1WR33"/>
<dbReference type="Pfam" id="PF00379">
    <property type="entry name" value="Chitin_bind_4"/>
    <property type="match status" value="1"/>
</dbReference>
<dbReference type="PANTHER" id="PTHR12236:SF86">
    <property type="entry name" value="CCP84AC-RELATED"/>
    <property type="match status" value="1"/>
</dbReference>
<gene>
    <name evidence="5" type="ORF">EVAR_35763_1</name>
</gene>
<dbReference type="InterPro" id="IPR000618">
    <property type="entry name" value="Insect_cuticle"/>
</dbReference>
<dbReference type="GO" id="GO:0042302">
    <property type="term" value="F:structural constituent of cuticle"/>
    <property type="evidence" value="ECO:0007669"/>
    <property type="project" value="UniProtKB-UniRule"/>
</dbReference>
<evidence type="ECO:0000256" key="1">
    <source>
        <dbReference type="ARBA" id="ARBA00022460"/>
    </source>
</evidence>
<dbReference type="PROSITE" id="PS51155">
    <property type="entry name" value="CHIT_BIND_RR_2"/>
    <property type="match status" value="1"/>
</dbReference>
<keyword evidence="2" id="KW-0732">Signal</keyword>
<evidence type="ECO:0000256" key="3">
    <source>
        <dbReference type="PROSITE-ProRule" id="PRU00497"/>
    </source>
</evidence>
<dbReference type="GO" id="GO:0005615">
    <property type="term" value="C:extracellular space"/>
    <property type="evidence" value="ECO:0007669"/>
    <property type="project" value="TreeGrafter"/>
</dbReference>
<dbReference type="OrthoDB" id="6378451at2759"/>
<evidence type="ECO:0000313" key="5">
    <source>
        <dbReference type="EMBL" id="GBP52574.1"/>
    </source>
</evidence>
<dbReference type="EMBL" id="BGZK01000606">
    <property type="protein sequence ID" value="GBP52574.1"/>
    <property type="molecule type" value="Genomic_DNA"/>
</dbReference>
<dbReference type="PROSITE" id="PS00233">
    <property type="entry name" value="CHIT_BIND_RR_1"/>
    <property type="match status" value="1"/>
</dbReference>
<dbReference type="PANTHER" id="PTHR12236">
    <property type="entry name" value="STRUCTURAL CONTITUENT OF CUTICLE"/>
    <property type="match status" value="1"/>
</dbReference>
<comment type="caution">
    <text evidence="5">The sequence shown here is derived from an EMBL/GenBank/DDBJ whole genome shotgun (WGS) entry which is preliminary data.</text>
</comment>
<protein>
    <submittedName>
        <fullName evidence="5">Cuticle protein 19.8</fullName>
    </submittedName>
</protein>
<sequence length="70" mass="7764">MPRPSCLQQKNGYAPPDQKTGDSKAAQEARAGGVVSGWYSFLQADGRRRTVHYRADDQQGFRATVHQDKA</sequence>
<feature type="compositionally biased region" description="Polar residues" evidence="4">
    <location>
        <begin position="1"/>
        <end position="11"/>
    </location>
</feature>
<evidence type="ECO:0000313" key="6">
    <source>
        <dbReference type="Proteomes" id="UP000299102"/>
    </source>
</evidence>
<evidence type="ECO:0000256" key="4">
    <source>
        <dbReference type="SAM" id="MobiDB-lite"/>
    </source>
</evidence>
<dbReference type="AlphaFoldDB" id="A0A4C1WR33"/>
<name>A0A4C1WR33_EUMVA</name>
<dbReference type="Proteomes" id="UP000299102">
    <property type="component" value="Unassembled WGS sequence"/>
</dbReference>
<evidence type="ECO:0000256" key="2">
    <source>
        <dbReference type="ARBA" id="ARBA00022729"/>
    </source>
</evidence>
<dbReference type="InterPro" id="IPR031311">
    <property type="entry name" value="CHIT_BIND_RR_consensus"/>
</dbReference>